<gene>
    <name evidence="2" type="ORF">KI688_012432</name>
</gene>
<dbReference type="OrthoDB" id="2441075at2759"/>
<sequence>MEVPTIHQKWVEETSDHTIEGFATKFLYTDPQIAYLDFKAAVEKSRLKAQSKTSNEALTGDEGDASISSIPLQKNRSARYQIRSTSKKTRGGDEAGGDEASDGESDSEVLEDEAGVQDEESHWNVIRELREAEKDTEPGFYPLFRALYHAIKSYQVFVDVNDDVEEARLDDLKHQLRIDMAHFEEGSTKMVVAEILMILVKRCVSDKFGRSKRTESFTLFVCGETILREAQRDQVAVRVVVGSKAAIGRAGVSGRKLDFRLIATIKTGQRFEPFTLSNDEHRGLGSSGLAADIQRKKNMRLNKSIVMNGKRLEGTWNIMCPFKDVMLCCETEEPPLRLPSNEFELGGFLLEDGMERLLAYRFPVPLSTPTLKLLYSRNSVPLSTPNIP</sequence>
<dbReference type="Proteomes" id="UP000707451">
    <property type="component" value="Unassembled WGS sequence"/>
</dbReference>
<keyword evidence="3" id="KW-1185">Reference proteome</keyword>
<feature type="region of interest" description="Disordered" evidence="1">
    <location>
        <begin position="49"/>
        <end position="122"/>
    </location>
</feature>
<reference evidence="2" key="1">
    <citation type="submission" date="2021-06" db="EMBL/GenBank/DDBJ databases">
        <title>Genome Sequence of Mortierella hyaline Strain SCG-10, a Cold-Adapted, Nitrate-Reducing Fungus Isolated from Soil in Minnesota, USA.</title>
        <authorList>
            <person name="Aldossari N."/>
        </authorList>
    </citation>
    <scope>NUCLEOTIDE SEQUENCE</scope>
    <source>
        <strain evidence="2">SCG-10</strain>
    </source>
</reference>
<accession>A0A9P7XV73</accession>
<proteinExistence type="predicted"/>
<protein>
    <submittedName>
        <fullName evidence="2">Uncharacterized protein</fullName>
    </submittedName>
</protein>
<name>A0A9P7XV73_9FUNG</name>
<evidence type="ECO:0000256" key="1">
    <source>
        <dbReference type="SAM" id="MobiDB-lite"/>
    </source>
</evidence>
<feature type="compositionally biased region" description="Polar residues" evidence="1">
    <location>
        <begin position="66"/>
        <end position="75"/>
    </location>
</feature>
<evidence type="ECO:0000313" key="2">
    <source>
        <dbReference type="EMBL" id="KAG9066524.1"/>
    </source>
</evidence>
<dbReference type="AlphaFoldDB" id="A0A9P7XV73"/>
<organism evidence="2 3">
    <name type="scientific">Linnemannia hyalina</name>
    <dbReference type="NCBI Taxonomy" id="64524"/>
    <lineage>
        <taxon>Eukaryota</taxon>
        <taxon>Fungi</taxon>
        <taxon>Fungi incertae sedis</taxon>
        <taxon>Mucoromycota</taxon>
        <taxon>Mortierellomycotina</taxon>
        <taxon>Mortierellomycetes</taxon>
        <taxon>Mortierellales</taxon>
        <taxon>Mortierellaceae</taxon>
        <taxon>Linnemannia</taxon>
    </lineage>
</organism>
<feature type="compositionally biased region" description="Acidic residues" evidence="1">
    <location>
        <begin position="95"/>
        <end position="118"/>
    </location>
</feature>
<comment type="caution">
    <text evidence="2">The sequence shown here is derived from an EMBL/GenBank/DDBJ whole genome shotgun (WGS) entry which is preliminary data.</text>
</comment>
<dbReference type="EMBL" id="JAHRHY010000009">
    <property type="protein sequence ID" value="KAG9066524.1"/>
    <property type="molecule type" value="Genomic_DNA"/>
</dbReference>
<evidence type="ECO:0000313" key="3">
    <source>
        <dbReference type="Proteomes" id="UP000707451"/>
    </source>
</evidence>